<feature type="domain" description="Molybdopterin oxidoreductase" evidence="8">
    <location>
        <begin position="117"/>
        <end position="511"/>
    </location>
</feature>
<protein>
    <recommendedName>
        <fullName evidence="11">Anaerobic dehydrogenases, typically selenocysteine-containing</fullName>
    </recommendedName>
</protein>
<dbReference type="Pfam" id="PF00384">
    <property type="entry name" value="Molybdopterin"/>
    <property type="match status" value="1"/>
</dbReference>
<dbReference type="PROSITE" id="PS51318">
    <property type="entry name" value="TAT"/>
    <property type="match status" value="1"/>
</dbReference>
<keyword evidence="4" id="KW-0479">Metal-binding</keyword>
<keyword evidence="5" id="KW-0732">Signal</keyword>
<dbReference type="Gene3D" id="2.40.40.20">
    <property type="match status" value="1"/>
</dbReference>
<evidence type="ECO:0000256" key="7">
    <source>
        <dbReference type="SAM" id="MobiDB-lite"/>
    </source>
</evidence>
<dbReference type="Pfam" id="PF10518">
    <property type="entry name" value="TAT_signal"/>
    <property type="match status" value="1"/>
</dbReference>
<feature type="region of interest" description="Disordered" evidence="7">
    <location>
        <begin position="380"/>
        <end position="401"/>
    </location>
</feature>
<dbReference type="NCBIfam" id="TIGR01409">
    <property type="entry name" value="TAT_signal_seq"/>
    <property type="match status" value="1"/>
</dbReference>
<dbReference type="InterPro" id="IPR006657">
    <property type="entry name" value="MoPterin_dinucl-bd_dom"/>
</dbReference>
<dbReference type="GO" id="GO:0051539">
    <property type="term" value="F:4 iron, 4 sulfur cluster binding"/>
    <property type="evidence" value="ECO:0007669"/>
    <property type="project" value="UniProtKB-KW"/>
</dbReference>
<keyword evidence="2" id="KW-0411">Iron-sulfur</keyword>
<comment type="similarity">
    <text evidence="1">Belongs to the prokaryotic molybdopterin-containing oxidoreductase family.</text>
</comment>
<sequence>MKITRRQFLQGSAATTAAIGIGGKAQAMELALGNNSYNYIKRGEPRERVFTCSPLYAHENPVQAWVDDDPMAPENPLTHRVGRRVVEISGVTESNRSRGRVSAAEATAWMEVESGDRLLYPLKRIGKRGAGQWQMISWQQAHEQIAASIKASKANETFLMRGKDTSAGIWGRFMQTLGSNSLVELDDAINQRSAWQTAWGDDVSVPDLAHSHYILNFGTNFLVSRPDYAAEAMDGKMLRRAKIVTFDPRCSKTAGLSDEWIPVRPGTDGVVALAMAHYLLQQGRADTAAIERFSNLTATGLLQELTPYTLEHAAEISGVPALTLRDIARRFSESSRACIITGSGISRHANAFDTERALMLLPLVTGNLEVKGGNCRPRRIELGDIEPKPASPPTKNPVKNAHRFPWDAGTQYPVKVLFGYNTNPGFNAPAAAAWRNTLADEAKVEFFVAIGTFRNETWELADLILPEAHWLERNEPVQGSGSLLPWVGLRQQVVEPPGEAMELREILRDIVQAGEDPAQSRYWQFQDSREWLGTQLNGIAGLQQDGGWELMAKHSGVWPIYGYLHPEVRRIVNEQGEEILPEYGLPVKMTQAPFPHWQAAKDTVISEGELTLLVHAADYHAGDASANDKVIMEITLANHLHINAKTAESLQIADGDLVRVTSKSGYLVTHAHLTQTIHPEVVAMHREGGHWSIGGIASGKAGPKHKDSPANIDADVARNLWWSDMGVHPLDIILPVFDEQGGGSASATSVTVKHAEDGDIYGKVEVDISALLAFNLD</sequence>
<reference evidence="10" key="1">
    <citation type="submission" date="2018-06" db="EMBL/GenBank/DDBJ databases">
        <authorList>
            <person name="Zhirakovskaya E."/>
        </authorList>
    </citation>
    <scope>NUCLEOTIDE SEQUENCE</scope>
</reference>
<feature type="domain" description="Molybdopterin dinucleotide-binding" evidence="9">
    <location>
        <begin position="638"/>
        <end position="690"/>
    </location>
</feature>
<keyword evidence="2" id="KW-0004">4Fe-4S</keyword>
<gene>
    <name evidence="10" type="ORF">MNBD_GAMMA20-2372</name>
</gene>
<dbReference type="SUPFAM" id="SSF53706">
    <property type="entry name" value="Formate dehydrogenase/DMSO reductase, domains 1-3"/>
    <property type="match status" value="1"/>
</dbReference>
<dbReference type="Pfam" id="PF01568">
    <property type="entry name" value="Molydop_binding"/>
    <property type="match status" value="1"/>
</dbReference>
<keyword evidence="6" id="KW-0560">Oxidoreductase</keyword>
<dbReference type="InterPro" id="IPR006311">
    <property type="entry name" value="TAT_signal"/>
</dbReference>
<dbReference type="AlphaFoldDB" id="A0A3B1ARY8"/>
<dbReference type="InterPro" id="IPR009010">
    <property type="entry name" value="Asp_de-COase-like_dom_sf"/>
</dbReference>
<evidence type="ECO:0000259" key="9">
    <source>
        <dbReference type="Pfam" id="PF01568"/>
    </source>
</evidence>
<dbReference type="GO" id="GO:0043546">
    <property type="term" value="F:molybdopterin cofactor binding"/>
    <property type="evidence" value="ECO:0007669"/>
    <property type="project" value="InterPro"/>
</dbReference>
<accession>A0A3B1ARY8</accession>
<dbReference type="Gene3D" id="3.30.2070.10">
    <property type="entry name" value="Formate dehydrogenase/DMSO reductase"/>
    <property type="match status" value="1"/>
</dbReference>
<dbReference type="PANTHER" id="PTHR43742">
    <property type="entry name" value="TRIMETHYLAMINE-N-OXIDE REDUCTASE"/>
    <property type="match status" value="1"/>
</dbReference>
<evidence type="ECO:0000256" key="4">
    <source>
        <dbReference type="ARBA" id="ARBA00022723"/>
    </source>
</evidence>
<dbReference type="Gene3D" id="3.40.228.10">
    <property type="entry name" value="Dimethylsulfoxide Reductase, domain 2"/>
    <property type="match status" value="1"/>
</dbReference>
<evidence type="ECO:0000259" key="8">
    <source>
        <dbReference type="Pfam" id="PF00384"/>
    </source>
</evidence>
<dbReference type="InterPro" id="IPR019546">
    <property type="entry name" value="TAT_signal_bac_arc"/>
</dbReference>
<dbReference type="PANTHER" id="PTHR43742:SF9">
    <property type="entry name" value="TETRATHIONATE REDUCTASE SUBUNIT A"/>
    <property type="match status" value="1"/>
</dbReference>
<dbReference type="GO" id="GO:0016491">
    <property type="term" value="F:oxidoreductase activity"/>
    <property type="evidence" value="ECO:0007669"/>
    <property type="project" value="UniProtKB-KW"/>
</dbReference>
<evidence type="ECO:0000313" key="10">
    <source>
        <dbReference type="EMBL" id="VAX04501.1"/>
    </source>
</evidence>
<dbReference type="GO" id="GO:0046872">
    <property type="term" value="F:metal ion binding"/>
    <property type="evidence" value="ECO:0007669"/>
    <property type="project" value="UniProtKB-KW"/>
</dbReference>
<dbReference type="InterPro" id="IPR006656">
    <property type="entry name" value="Mopterin_OxRdtase"/>
</dbReference>
<evidence type="ECO:0000256" key="5">
    <source>
        <dbReference type="ARBA" id="ARBA00022729"/>
    </source>
</evidence>
<evidence type="ECO:0000256" key="6">
    <source>
        <dbReference type="ARBA" id="ARBA00023002"/>
    </source>
</evidence>
<evidence type="ECO:0008006" key="11">
    <source>
        <dbReference type="Google" id="ProtNLM"/>
    </source>
</evidence>
<evidence type="ECO:0000256" key="1">
    <source>
        <dbReference type="ARBA" id="ARBA00010312"/>
    </source>
</evidence>
<proteinExistence type="inferred from homology"/>
<name>A0A3B1ARY8_9ZZZZ</name>
<dbReference type="Gene3D" id="3.40.50.740">
    <property type="match status" value="1"/>
</dbReference>
<dbReference type="SUPFAM" id="SSF50692">
    <property type="entry name" value="ADC-like"/>
    <property type="match status" value="1"/>
</dbReference>
<dbReference type="InterPro" id="IPR050612">
    <property type="entry name" value="Prok_Mopterin_Oxidored"/>
</dbReference>
<keyword evidence="3" id="KW-0500">Molybdenum</keyword>
<keyword evidence="2" id="KW-0408">Iron</keyword>
<evidence type="ECO:0000256" key="2">
    <source>
        <dbReference type="ARBA" id="ARBA00022485"/>
    </source>
</evidence>
<dbReference type="EMBL" id="UOFU01000383">
    <property type="protein sequence ID" value="VAX04501.1"/>
    <property type="molecule type" value="Genomic_DNA"/>
</dbReference>
<organism evidence="10">
    <name type="scientific">hydrothermal vent metagenome</name>
    <dbReference type="NCBI Taxonomy" id="652676"/>
    <lineage>
        <taxon>unclassified sequences</taxon>
        <taxon>metagenomes</taxon>
        <taxon>ecological metagenomes</taxon>
    </lineage>
</organism>
<evidence type="ECO:0000256" key="3">
    <source>
        <dbReference type="ARBA" id="ARBA00022505"/>
    </source>
</evidence>